<name>A0AAV1CDB7_OLDCO</name>
<dbReference type="InterPro" id="IPR039319">
    <property type="entry name" value="ELF3-like"/>
</dbReference>
<dbReference type="PANTHER" id="PTHR34281">
    <property type="entry name" value="PROTEIN EARLY FLOWERING 3"/>
    <property type="match status" value="1"/>
</dbReference>
<organism evidence="2 3">
    <name type="scientific">Oldenlandia corymbosa var. corymbosa</name>
    <dbReference type="NCBI Taxonomy" id="529605"/>
    <lineage>
        <taxon>Eukaryota</taxon>
        <taxon>Viridiplantae</taxon>
        <taxon>Streptophyta</taxon>
        <taxon>Embryophyta</taxon>
        <taxon>Tracheophyta</taxon>
        <taxon>Spermatophyta</taxon>
        <taxon>Magnoliopsida</taxon>
        <taxon>eudicotyledons</taxon>
        <taxon>Gunneridae</taxon>
        <taxon>Pentapetalae</taxon>
        <taxon>asterids</taxon>
        <taxon>lamiids</taxon>
        <taxon>Gentianales</taxon>
        <taxon>Rubiaceae</taxon>
        <taxon>Rubioideae</taxon>
        <taxon>Spermacoceae</taxon>
        <taxon>Hedyotis-Oldenlandia complex</taxon>
        <taxon>Oldenlandia</taxon>
    </lineage>
</organism>
<sequence>MKRGKDDEKVMGPMFPRLHVNDTEKGGPRAPPRNKMALYEQLSIPSQRFKPGSVPSNPSSPATPASSSQGNGHQRNTYYPRSLPPPVQSSEKQSSLYYDSSASLLSHEQKKHSEEDDFRVPILTQFLVGQDRGRSFLSGPAITEPPKKQLTNVGNGPRQIIAVRSVPRQEGRKQNDENKDGVCELSIEGTDSIPASKGEVASRQGGASVSHIHEDYVPSNGSRLPKAGPPLQPERRGNSSINSPVLVDGVYNESTRFESNGDSVPRFDMDPEDQRIQDDSEVCENKTYRSLPAVAADRDGDASETSVVDSVSGLDICPDDVVGIIGQKHFWKARRAIVNQQRVFAVQVFELHRLIKVQRLFAGSPNLLVEDSTYLGKPIKGSAPKKLSIEYAVKGVPNVSKHHNDSEKQNYKIEGSAENTVGKNSLSSVQNNNQPPSYNQLVANSPAPAAAGDHTKGPWCFHQPQGHQWLIPVMSPSEGLVYKPYPGPGMMAPACGGCGPPGSTPPTMGNFFPPPYGVPAMHHYQGMGAPPFPSPAGPPGYFPPFGMAVMSQGIAGPPVDPMTHYAASGMHGQPPWLGINNGIQHQNSSNTQSLLNGVTMDASKSKGSLDVGMQISTASSPNMVVQENGRGNTSEGSGVLPLFPTAPIVESPTRNTPPPREVDHPAGVIKVVPRNGISATESVARIFRSIQEERKHYDSV</sequence>
<dbReference type="AlphaFoldDB" id="A0AAV1CDB7"/>
<feature type="compositionally biased region" description="Polar residues" evidence="1">
    <location>
        <begin position="69"/>
        <end position="79"/>
    </location>
</feature>
<proteinExistence type="predicted"/>
<evidence type="ECO:0000313" key="3">
    <source>
        <dbReference type="Proteomes" id="UP001161247"/>
    </source>
</evidence>
<dbReference type="EMBL" id="OX459119">
    <property type="protein sequence ID" value="CAI9093611.1"/>
    <property type="molecule type" value="Genomic_DNA"/>
</dbReference>
<dbReference type="Proteomes" id="UP001161247">
    <property type="component" value="Chromosome 2"/>
</dbReference>
<feature type="compositionally biased region" description="Basic and acidic residues" evidence="1">
    <location>
        <begin position="1"/>
        <end position="10"/>
    </location>
</feature>
<feature type="region of interest" description="Disordered" evidence="1">
    <location>
        <begin position="628"/>
        <end position="665"/>
    </location>
</feature>
<feature type="region of interest" description="Disordered" evidence="1">
    <location>
        <begin position="1"/>
        <end position="96"/>
    </location>
</feature>
<feature type="region of interest" description="Disordered" evidence="1">
    <location>
        <begin position="137"/>
        <end position="245"/>
    </location>
</feature>
<evidence type="ECO:0000256" key="1">
    <source>
        <dbReference type="SAM" id="MobiDB-lite"/>
    </source>
</evidence>
<evidence type="ECO:0000313" key="2">
    <source>
        <dbReference type="EMBL" id="CAI9093611.1"/>
    </source>
</evidence>
<protein>
    <submittedName>
        <fullName evidence="2">OLC1v1029158C1</fullName>
    </submittedName>
</protein>
<accession>A0AAV1CDB7</accession>
<keyword evidence="3" id="KW-1185">Reference proteome</keyword>
<reference evidence="2" key="1">
    <citation type="submission" date="2023-03" db="EMBL/GenBank/DDBJ databases">
        <authorList>
            <person name="Julca I."/>
        </authorList>
    </citation>
    <scope>NUCLEOTIDE SEQUENCE</scope>
</reference>
<dbReference type="PANTHER" id="PTHR34281:SF2">
    <property type="entry name" value="PROTEIN EARLY FLOWERING 3"/>
    <property type="match status" value="1"/>
</dbReference>
<feature type="compositionally biased region" description="Basic and acidic residues" evidence="1">
    <location>
        <begin position="167"/>
        <end position="182"/>
    </location>
</feature>
<feature type="compositionally biased region" description="Low complexity" evidence="1">
    <location>
        <begin position="53"/>
        <end position="68"/>
    </location>
</feature>
<gene>
    <name evidence="2" type="ORF">OLC1_LOCUS4974</name>
</gene>
<dbReference type="GO" id="GO:2000028">
    <property type="term" value="P:regulation of photoperiodism, flowering"/>
    <property type="evidence" value="ECO:0007669"/>
    <property type="project" value="InterPro"/>
</dbReference>